<proteinExistence type="predicted"/>
<evidence type="ECO:0000256" key="1">
    <source>
        <dbReference type="ARBA" id="ARBA00022603"/>
    </source>
</evidence>
<dbReference type="AlphaFoldDB" id="A0AAU8N2L4"/>
<dbReference type="RefSeq" id="WP_366180014.1">
    <property type="nucleotide sequence ID" value="NZ_CP159989.1"/>
</dbReference>
<reference evidence="5" key="1">
    <citation type="submission" date="2024-05" db="EMBL/GenBank/DDBJ databases">
        <title>Draft genome assemblies of 36 bacteria isolated from hibernating arctic ground squirrels.</title>
        <authorList>
            <person name="McKee H."/>
            <person name="Mullen L."/>
            <person name="Drown D.M."/>
            <person name="Duddleston K.N."/>
        </authorList>
    </citation>
    <scope>NUCLEOTIDE SEQUENCE</scope>
    <source>
        <strain evidence="5">AR004</strain>
    </source>
</reference>
<dbReference type="CDD" id="cd02440">
    <property type="entry name" value="AdoMet_MTases"/>
    <property type="match status" value="1"/>
</dbReference>
<dbReference type="PANTHER" id="PTHR43464:SF19">
    <property type="entry name" value="UBIQUINONE BIOSYNTHESIS O-METHYLTRANSFERASE, MITOCHONDRIAL"/>
    <property type="match status" value="1"/>
</dbReference>
<dbReference type="InterPro" id="IPR029063">
    <property type="entry name" value="SAM-dependent_MTases_sf"/>
</dbReference>
<dbReference type="EMBL" id="CP159989">
    <property type="protein sequence ID" value="XCP81758.1"/>
    <property type="molecule type" value="Genomic_DNA"/>
</dbReference>
<evidence type="ECO:0000259" key="4">
    <source>
        <dbReference type="Pfam" id="PF08242"/>
    </source>
</evidence>
<evidence type="ECO:0000313" key="5">
    <source>
        <dbReference type="EMBL" id="XCP81758.1"/>
    </source>
</evidence>
<dbReference type="InterPro" id="IPR013217">
    <property type="entry name" value="Methyltransf_12"/>
</dbReference>
<keyword evidence="2" id="KW-0808">Transferase</keyword>
<name>A0AAU8N2L4_9ACTO</name>
<accession>A0AAU8N2L4</accession>
<protein>
    <submittedName>
        <fullName evidence="5">Methyltransferase</fullName>
    </submittedName>
</protein>
<dbReference type="GO" id="GO:0032259">
    <property type="term" value="P:methylation"/>
    <property type="evidence" value="ECO:0007669"/>
    <property type="project" value="UniProtKB-KW"/>
</dbReference>
<evidence type="ECO:0000256" key="3">
    <source>
        <dbReference type="ARBA" id="ARBA00022691"/>
    </source>
</evidence>
<feature type="domain" description="Methyltransferase type 12" evidence="4">
    <location>
        <begin position="28"/>
        <end position="121"/>
    </location>
</feature>
<dbReference type="SUPFAM" id="SSF53335">
    <property type="entry name" value="S-adenosyl-L-methionine-dependent methyltransferases"/>
    <property type="match status" value="1"/>
</dbReference>
<sequence>MPGDYWNHNTAFHDELVADAATRGGRVLDVGCGDGLLAQRLAAVSEEVVGIEADPVTAQRARERLTGVRNADVHRLDVLGADVVGLLGRFETVTCVAVLHHLPLEAGLERLAELVAPGGRLIVVGLAANRSAWDWLLSAASILPIRIASAWHHESRDIDVPVVQPRESLAEIRRVAARVLPGSRVRRRFYYRYTLTWERPGGGS</sequence>
<organism evidence="5">
    <name type="scientific">Actinomyces timonensis</name>
    <dbReference type="NCBI Taxonomy" id="1288391"/>
    <lineage>
        <taxon>Bacteria</taxon>
        <taxon>Bacillati</taxon>
        <taxon>Actinomycetota</taxon>
        <taxon>Actinomycetes</taxon>
        <taxon>Actinomycetales</taxon>
        <taxon>Actinomycetaceae</taxon>
        <taxon>Actinomyces</taxon>
    </lineage>
</organism>
<keyword evidence="3" id="KW-0949">S-adenosyl-L-methionine</keyword>
<dbReference type="Pfam" id="PF08242">
    <property type="entry name" value="Methyltransf_12"/>
    <property type="match status" value="1"/>
</dbReference>
<evidence type="ECO:0000256" key="2">
    <source>
        <dbReference type="ARBA" id="ARBA00022679"/>
    </source>
</evidence>
<keyword evidence="1 5" id="KW-0489">Methyltransferase</keyword>
<gene>
    <name evidence="5" type="ORF">ABXS69_07045</name>
</gene>
<dbReference type="Gene3D" id="3.40.50.150">
    <property type="entry name" value="Vaccinia Virus protein VP39"/>
    <property type="match status" value="1"/>
</dbReference>
<dbReference type="PANTHER" id="PTHR43464">
    <property type="entry name" value="METHYLTRANSFERASE"/>
    <property type="match status" value="1"/>
</dbReference>
<dbReference type="GO" id="GO:0008168">
    <property type="term" value="F:methyltransferase activity"/>
    <property type="evidence" value="ECO:0007669"/>
    <property type="project" value="UniProtKB-KW"/>
</dbReference>